<evidence type="ECO:0000256" key="4">
    <source>
        <dbReference type="ARBA" id="ARBA00022989"/>
    </source>
</evidence>
<feature type="transmembrane region" description="Helical" evidence="6">
    <location>
        <begin position="148"/>
        <end position="170"/>
    </location>
</feature>
<organism evidence="7 8">
    <name type="scientific">Loigolactobacillus coryniformis subsp. coryniformis KCTC 3167 = DSM 20001</name>
    <dbReference type="NCBI Taxonomy" id="913848"/>
    <lineage>
        <taxon>Bacteria</taxon>
        <taxon>Bacillati</taxon>
        <taxon>Bacillota</taxon>
        <taxon>Bacilli</taxon>
        <taxon>Lactobacillales</taxon>
        <taxon>Lactobacillaceae</taxon>
        <taxon>Loigolactobacillus</taxon>
    </lineage>
</organism>
<evidence type="ECO:0000313" key="8">
    <source>
        <dbReference type="Proteomes" id="UP000051181"/>
    </source>
</evidence>
<feature type="transmembrane region" description="Helical" evidence="6">
    <location>
        <begin position="182"/>
        <end position="200"/>
    </location>
</feature>
<comment type="caution">
    <text evidence="7">The sequence shown here is derived from an EMBL/GenBank/DDBJ whole genome shotgun (WGS) entry which is preliminary data.</text>
</comment>
<evidence type="ECO:0000256" key="5">
    <source>
        <dbReference type="ARBA" id="ARBA00023136"/>
    </source>
</evidence>
<reference evidence="7 8" key="1">
    <citation type="journal article" date="2015" name="Genome Announc.">
        <title>Expanding the biotechnology potential of lactobacilli through comparative genomics of 213 strains and associated genera.</title>
        <authorList>
            <person name="Sun Z."/>
            <person name="Harris H.M."/>
            <person name="McCann A."/>
            <person name="Guo C."/>
            <person name="Argimon S."/>
            <person name="Zhang W."/>
            <person name="Yang X."/>
            <person name="Jeffery I.B."/>
            <person name="Cooney J.C."/>
            <person name="Kagawa T.F."/>
            <person name="Liu W."/>
            <person name="Song Y."/>
            <person name="Salvetti E."/>
            <person name="Wrobel A."/>
            <person name="Rasinkangas P."/>
            <person name="Parkhill J."/>
            <person name="Rea M.C."/>
            <person name="O'Sullivan O."/>
            <person name="Ritari J."/>
            <person name="Douillard F.P."/>
            <person name="Paul Ross R."/>
            <person name="Yang R."/>
            <person name="Briner A.E."/>
            <person name="Felis G.E."/>
            <person name="de Vos W.M."/>
            <person name="Barrangou R."/>
            <person name="Klaenhammer T.R."/>
            <person name="Caufield P.W."/>
            <person name="Cui Y."/>
            <person name="Zhang H."/>
            <person name="O'Toole P.W."/>
        </authorList>
    </citation>
    <scope>NUCLEOTIDE SEQUENCE [LARGE SCALE GENOMIC DNA]</scope>
    <source>
        <strain evidence="7 8">DSM 20001</strain>
    </source>
</reference>
<evidence type="ECO:0000256" key="1">
    <source>
        <dbReference type="ARBA" id="ARBA00004651"/>
    </source>
</evidence>
<sequence>MVGMAHYLQGLLFGLAYIAPIGLQNLFVINTALAQPRRRALRVAMIVTFFDISLALATFYGVGKLLTWLPWLKMVVLGIGSLIVLYIGISLLRAQAPQLKKSAPTQFSYWRATLAAFAIAWLNPQALLDGTLLLGAFRASLAPLAANFFIVGVMTASAVWFTGLTLLIAWLRDRFTTKFLLLLNRICGVVIILYALKLISEFCQSVW</sequence>
<dbReference type="Proteomes" id="UP000051181">
    <property type="component" value="Unassembled WGS sequence"/>
</dbReference>
<keyword evidence="3 6" id="KW-0812">Transmembrane</keyword>
<feature type="transmembrane region" description="Helical" evidence="6">
    <location>
        <begin position="109"/>
        <end position="128"/>
    </location>
</feature>
<dbReference type="EMBL" id="AZCN01000060">
    <property type="protein sequence ID" value="KRK14981.1"/>
    <property type="molecule type" value="Genomic_DNA"/>
</dbReference>
<feature type="transmembrane region" description="Helical" evidence="6">
    <location>
        <begin position="6"/>
        <end position="28"/>
    </location>
</feature>
<proteinExistence type="predicted"/>
<dbReference type="InterPro" id="IPR001123">
    <property type="entry name" value="LeuE-type"/>
</dbReference>
<feature type="transmembrane region" description="Helical" evidence="6">
    <location>
        <begin position="68"/>
        <end position="89"/>
    </location>
</feature>
<keyword evidence="5 6" id="KW-0472">Membrane</keyword>
<dbReference type="PATRIC" id="fig|913848.6.peg.2045"/>
<dbReference type="GO" id="GO:0005886">
    <property type="term" value="C:plasma membrane"/>
    <property type="evidence" value="ECO:0007669"/>
    <property type="project" value="UniProtKB-SubCell"/>
</dbReference>
<feature type="transmembrane region" description="Helical" evidence="6">
    <location>
        <begin position="40"/>
        <end position="62"/>
    </location>
</feature>
<gene>
    <name evidence="7" type="ORF">FD22_GL002003</name>
</gene>
<dbReference type="PANTHER" id="PTHR30086">
    <property type="entry name" value="ARGININE EXPORTER PROTEIN ARGO"/>
    <property type="match status" value="1"/>
</dbReference>
<dbReference type="PANTHER" id="PTHR30086:SF20">
    <property type="entry name" value="ARGININE EXPORTER PROTEIN ARGO-RELATED"/>
    <property type="match status" value="1"/>
</dbReference>
<name>A0A0R1EZI5_9LACO</name>
<comment type="subcellular location">
    <subcellularLocation>
        <location evidence="1">Cell membrane</location>
        <topology evidence="1">Multi-pass membrane protein</topology>
    </subcellularLocation>
</comment>
<evidence type="ECO:0000256" key="6">
    <source>
        <dbReference type="SAM" id="Phobius"/>
    </source>
</evidence>
<evidence type="ECO:0000256" key="2">
    <source>
        <dbReference type="ARBA" id="ARBA00022475"/>
    </source>
</evidence>
<keyword evidence="4 6" id="KW-1133">Transmembrane helix</keyword>
<dbReference type="AlphaFoldDB" id="A0A0R1EZI5"/>
<dbReference type="Pfam" id="PF01810">
    <property type="entry name" value="LysE"/>
    <property type="match status" value="1"/>
</dbReference>
<keyword evidence="2" id="KW-1003">Cell membrane</keyword>
<dbReference type="eggNOG" id="COG1279">
    <property type="taxonomic scope" value="Bacteria"/>
</dbReference>
<accession>A0A0R1EZI5</accession>
<evidence type="ECO:0000313" key="7">
    <source>
        <dbReference type="EMBL" id="KRK14981.1"/>
    </source>
</evidence>
<evidence type="ECO:0000256" key="3">
    <source>
        <dbReference type="ARBA" id="ARBA00022692"/>
    </source>
</evidence>
<protein>
    <submittedName>
        <fullName evidence="7">Amino acid efflux protein</fullName>
    </submittedName>
</protein>
<dbReference type="GO" id="GO:0015171">
    <property type="term" value="F:amino acid transmembrane transporter activity"/>
    <property type="evidence" value="ECO:0007669"/>
    <property type="project" value="TreeGrafter"/>
</dbReference>